<evidence type="ECO:0000256" key="1">
    <source>
        <dbReference type="SAM" id="MobiDB-lite"/>
    </source>
</evidence>
<keyword evidence="3" id="KW-1185">Reference proteome</keyword>
<comment type="caution">
    <text evidence="2">The sequence shown here is derived from an EMBL/GenBank/DDBJ whole genome shotgun (WGS) entry which is preliminary data.</text>
</comment>
<dbReference type="RefSeq" id="WP_380566220.1">
    <property type="nucleotide sequence ID" value="NZ_JBEUKS010000007.1"/>
</dbReference>
<feature type="region of interest" description="Disordered" evidence="1">
    <location>
        <begin position="26"/>
        <end position="53"/>
    </location>
</feature>
<evidence type="ECO:0000313" key="2">
    <source>
        <dbReference type="EMBL" id="MFC1440773.1"/>
    </source>
</evidence>
<gene>
    <name evidence="2" type="ORF">ABUW04_21165</name>
</gene>
<accession>A0ABV6XRS3</accession>
<dbReference type="Proteomes" id="UP001592581">
    <property type="component" value="Unassembled WGS sequence"/>
</dbReference>
<protein>
    <submittedName>
        <fullName evidence="2">Uncharacterized protein</fullName>
    </submittedName>
</protein>
<evidence type="ECO:0000313" key="3">
    <source>
        <dbReference type="Proteomes" id="UP001592581"/>
    </source>
</evidence>
<name>A0ABV6XRS3_9ACTN</name>
<organism evidence="2 3">
    <name type="scientific">Streptacidiphilus jeojiensis</name>
    <dbReference type="NCBI Taxonomy" id="3229225"/>
    <lineage>
        <taxon>Bacteria</taxon>
        <taxon>Bacillati</taxon>
        <taxon>Actinomycetota</taxon>
        <taxon>Actinomycetes</taxon>
        <taxon>Kitasatosporales</taxon>
        <taxon>Streptomycetaceae</taxon>
        <taxon>Streptacidiphilus</taxon>
    </lineage>
</organism>
<dbReference type="EMBL" id="JBEUKS010000007">
    <property type="protein sequence ID" value="MFC1440773.1"/>
    <property type="molecule type" value="Genomic_DNA"/>
</dbReference>
<feature type="compositionally biased region" description="Polar residues" evidence="1">
    <location>
        <begin position="26"/>
        <end position="35"/>
    </location>
</feature>
<sequence>MAAPEGADRMLAEGGIRATVTALLTAQSSSGSATSHDPDRIHSYRSPEPRHRE</sequence>
<feature type="compositionally biased region" description="Basic and acidic residues" evidence="1">
    <location>
        <begin position="36"/>
        <end position="53"/>
    </location>
</feature>
<reference evidence="2 3" key="1">
    <citation type="submission" date="2024-06" db="EMBL/GenBank/DDBJ databases">
        <authorList>
            <person name="Lee S.D."/>
        </authorList>
    </citation>
    <scope>NUCLEOTIDE SEQUENCE [LARGE SCALE GENOMIC DNA]</scope>
    <source>
        <strain evidence="2 3">N1-10</strain>
    </source>
</reference>
<proteinExistence type="predicted"/>